<sequence>MYRSLFPALAVVVATALPAWAQSLAEPEGEVILTVSGALDVTNVGGTAQFDLEMLEALDATTFETSTIWTEGTHSFTGVSLDTLLERLGVEGETLRATAINDYAVDIPVSDAVEGGPILAYRMDGETMSVRDKGPLWVIYPYDASSDYRSEVTYSRSIWQLDRIEVMQ</sequence>
<feature type="chain" id="PRO_5017084396" evidence="1">
    <location>
        <begin position="22"/>
        <end position="168"/>
    </location>
</feature>
<proteinExistence type="predicted"/>
<gene>
    <name evidence="3" type="ORF">DU478_12445</name>
</gene>
<dbReference type="RefSeq" id="WP_114511285.1">
    <property type="nucleotide sequence ID" value="NZ_QPMK01000008.1"/>
</dbReference>
<evidence type="ECO:0000256" key="1">
    <source>
        <dbReference type="SAM" id="SignalP"/>
    </source>
</evidence>
<keyword evidence="4" id="KW-1185">Reference proteome</keyword>
<dbReference type="EMBL" id="QPMK01000008">
    <property type="protein sequence ID" value="RDD66010.1"/>
    <property type="molecule type" value="Genomic_DNA"/>
</dbReference>
<evidence type="ECO:0000313" key="4">
    <source>
        <dbReference type="Proteomes" id="UP000253977"/>
    </source>
</evidence>
<comment type="caution">
    <text evidence="3">The sequence shown here is derived from an EMBL/GenBank/DDBJ whole genome shotgun (WGS) entry which is preliminary data.</text>
</comment>
<protein>
    <submittedName>
        <fullName evidence="3">Oxidoreductase</fullName>
    </submittedName>
</protein>
<keyword evidence="1" id="KW-0732">Signal</keyword>
<dbReference type="Gene3D" id="3.90.420.10">
    <property type="entry name" value="Oxidoreductase, molybdopterin-binding domain"/>
    <property type="match status" value="1"/>
</dbReference>
<dbReference type="OrthoDB" id="9798763at2"/>
<dbReference type="Proteomes" id="UP000253977">
    <property type="component" value="Unassembled WGS sequence"/>
</dbReference>
<feature type="domain" description="Oxidoreductase molybdopterin-binding" evidence="2">
    <location>
        <begin position="70"/>
        <end position="141"/>
    </location>
</feature>
<feature type="signal peptide" evidence="1">
    <location>
        <begin position="1"/>
        <end position="21"/>
    </location>
</feature>
<accession>A0A369TLA5</accession>
<name>A0A369TLA5_9RHOB</name>
<dbReference type="AlphaFoldDB" id="A0A369TLA5"/>
<evidence type="ECO:0000259" key="2">
    <source>
        <dbReference type="Pfam" id="PF00174"/>
    </source>
</evidence>
<evidence type="ECO:0000313" key="3">
    <source>
        <dbReference type="EMBL" id="RDD66010.1"/>
    </source>
</evidence>
<organism evidence="3 4">
    <name type="scientific">Thalassococcus profundi</name>
    <dbReference type="NCBI Taxonomy" id="2282382"/>
    <lineage>
        <taxon>Bacteria</taxon>
        <taxon>Pseudomonadati</taxon>
        <taxon>Pseudomonadota</taxon>
        <taxon>Alphaproteobacteria</taxon>
        <taxon>Rhodobacterales</taxon>
        <taxon>Roseobacteraceae</taxon>
        <taxon>Thalassococcus</taxon>
    </lineage>
</organism>
<dbReference type="InterPro" id="IPR036374">
    <property type="entry name" value="OxRdtase_Mopterin-bd_sf"/>
</dbReference>
<dbReference type="SUPFAM" id="SSF56524">
    <property type="entry name" value="Oxidoreductase molybdopterin-binding domain"/>
    <property type="match status" value="1"/>
</dbReference>
<dbReference type="InterPro" id="IPR000572">
    <property type="entry name" value="OxRdtase_Mopterin-bd_dom"/>
</dbReference>
<reference evidence="3 4" key="1">
    <citation type="submission" date="2018-07" db="EMBL/GenBank/DDBJ databases">
        <title>Thalassococcus profundi sp. nov., a marine bacterium isolated from deep seawater of Okinawa Trough.</title>
        <authorList>
            <person name="Yu M."/>
        </authorList>
    </citation>
    <scope>NUCLEOTIDE SEQUENCE [LARGE SCALE GENOMIC DNA]</scope>
    <source>
        <strain evidence="3 4">WRAS1</strain>
    </source>
</reference>
<dbReference type="Pfam" id="PF00174">
    <property type="entry name" value="Oxidored_molyb"/>
    <property type="match status" value="1"/>
</dbReference>